<organism evidence="2 3">
    <name type="scientific">Parasedimentitalea psychrophila</name>
    <dbReference type="NCBI Taxonomy" id="2997337"/>
    <lineage>
        <taxon>Bacteria</taxon>
        <taxon>Pseudomonadati</taxon>
        <taxon>Pseudomonadota</taxon>
        <taxon>Alphaproteobacteria</taxon>
        <taxon>Rhodobacterales</taxon>
        <taxon>Paracoccaceae</taxon>
        <taxon>Parasedimentitalea</taxon>
    </lineage>
</organism>
<dbReference type="RefSeq" id="WP_270920486.1">
    <property type="nucleotide sequence ID" value="NZ_CP127247.1"/>
</dbReference>
<dbReference type="AlphaFoldDB" id="A0A9Y2L3L1"/>
<dbReference type="KEGG" id="ppso:QPJ95_10905"/>
<sequence>MNSLTATITHHDICAQIRMERQKHSGTFLLLEGAHDSRRFKKFVDMEQCSIVVCSGRSNVIAAIGKLQDQGFTDSLGLADADFDRLLKQLPENEDIIYSRYHDFDVDVISSSAFERYLEEVGNSEKILSAGTISKIRNDVLQFIRPISAMRLVNQVYSMGYRLGQFDLRLFLAETEIDIDKMIAEVSQGKFSSNKDKELLRKRIDDCLLRKFDLWQFSNGHDLMSAVSIRLEDQIGSRKGSQNYPSEV</sequence>
<gene>
    <name evidence="2" type="ORF">QPJ95_10905</name>
</gene>
<proteinExistence type="predicted"/>
<evidence type="ECO:0000313" key="3">
    <source>
        <dbReference type="Proteomes" id="UP001238334"/>
    </source>
</evidence>
<feature type="domain" description="DUF4435" evidence="1">
    <location>
        <begin position="31"/>
        <end position="213"/>
    </location>
</feature>
<evidence type="ECO:0000259" key="1">
    <source>
        <dbReference type="Pfam" id="PF14491"/>
    </source>
</evidence>
<dbReference type="Pfam" id="PF14491">
    <property type="entry name" value="DUF4435"/>
    <property type="match status" value="1"/>
</dbReference>
<name>A0A9Y2L3L1_9RHOB</name>
<dbReference type="EMBL" id="CP127247">
    <property type="protein sequence ID" value="WIY27369.1"/>
    <property type="molecule type" value="Genomic_DNA"/>
</dbReference>
<dbReference type="InterPro" id="IPR029492">
    <property type="entry name" value="DUF4435"/>
</dbReference>
<protein>
    <submittedName>
        <fullName evidence="2">DUF4435 domain-containing protein</fullName>
    </submittedName>
</protein>
<evidence type="ECO:0000313" key="2">
    <source>
        <dbReference type="EMBL" id="WIY27369.1"/>
    </source>
</evidence>
<keyword evidence="3" id="KW-1185">Reference proteome</keyword>
<accession>A0A9Y2L3L1</accession>
<reference evidence="2 3" key="1">
    <citation type="submission" date="2023-06" db="EMBL/GenBank/DDBJ databases">
        <title>Parasedimentitalea psychrophila sp. nov., a psychrophilic bacterium isolated from deep-sea sediment.</title>
        <authorList>
            <person name="Li A."/>
        </authorList>
    </citation>
    <scope>NUCLEOTIDE SEQUENCE [LARGE SCALE GENOMIC DNA]</scope>
    <source>
        <strain evidence="2 3">QS115</strain>
    </source>
</reference>
<dbReference type="Proteomes" id="UP001238334">
    <property type="component" value="Chromosome"/>
</dbReference>